<keyword evidence="8" id="KW-1185">Reference proteome</keyword>
<dbReference type="PANTHER" id="PTHR30055">
    <property type="entry name" value="HTH-TYPE TRANSCRIPTIONAL REGULATOR RUTR"/>
    <property type="match status" value="1"/>
</dbReference>
<dbReference type="Pfam" id="PF13977">
    <property type="entry name" value="TetR_C_6"/>
    <property type="match status" value="1"/>
</dbReference>
<evidence type="ECO:0000313" key="7">
    <source>
        <dbReference type="EMBL" id="WSE27279.1"/>
    </source>
</evidence>
<feature type="domain" description="HTH tetR-type" evidence="6">
    <location>
        <begin position="8"/>
        <end position="68"/>
    </location>
</feature>
<accession>A0ABZ1HZJ0</accession>
<evidence type="ECO:0000256" key="3">
    <source>
        <dbReference type="ARBA" id="ARBA00023125"/>
    </source>
</evidence>
<reference evidence="7 8" key="1">
    <citation type="journal article" date="2015" name="Int. J. Syst. Evol. Microbiol.">
        <title>Amycolatopsis rhabdoformis sp. nov., an actinomycete isolated from a tropical forest soil.</title>
        <authorList>
            <person name="Souza W.R."/>
            <person name="Silva R.E."/>
            <person name="Goodfellow M."/>
            <person name="Busarakam K."/>
            <person name="Figueiro F.S."/>
            <person name="Ferreira D."/>
            <person name="Rodrigues-Filho E."/>
            <person name="Moraes L.A.B."/>
            <person name="Zucchi T.D."/>
        </authorList>
    </citation>
    <scope>NUCLEOTIDE SEQUENCE [LARGE SCALE GENOMIC DNA]</scope>
    <source>
        <strain evidence="7 8">NCIMB 14900</strain>
    </source>
</reference>
<keyword evidence="2" id="KW-0805">Transcription regulation</keyword>
<dbReference type="InterPro" id="IPR009057">
    <property type="entry name" value="Homeodomain-like_sf"/>
</dbReference>
<keyword evidence="1" id="KW-0678">Repressor</keyword>
<protein>
    <submittedName>
        <fullName evidence="7">TetR/AcrR family transcriptional regulator</fullName>
    </submittedName>
</protein>
<evidence type="ECO:0000259" key="6">
    <source>
        <dbReference type="PROSITE" id="PS50977"/>
    </source>
</evidence>
<evidence type="ECO:0000313" key="8">
    <source>
        <dbReference type="Proteomes" id="UP001330812"/>
    </source>
</evidence>
<feature type="DNA-binding region" description="H-T-H motif" evidence="5">
    <location>
        <begin position="31"/>
        <end position="50"/>
    </location>
</feature>
<dbReference type="InterPro" id="IPR036271">
    <property type="entry name" value="Tet_transcr_reg_TetR-rel_C_sf"/>
</dbReference>
<evidence type="ECO:0000256" key="1">
    <source>
        <dbReference type="ARBA" id="ARBA00022491"/>
    </source>
</evidence>
<proteinExistence type="predicted"/>
<dbReference type="PROSITE" id="PS50977">
    <property type="entry name" value="HTH_TETR_2"/>
    <property type="match status" value="1"/>
</dbReference>
<sequence>MPTRVDHEQRRREIAAAVWRIAAERGLESVSMREVAAEAGVSLRLVQYYFETKHNLLVLSLRYLHERGEQRAQARVAAQADQSARGIARTLLTELLPLDPERELSLRVHRAYFSRTHSDPALAKLFVGAGTPVEDLLTSLLRRAVLPAGTHPRHEANLLVAGLTGLGLDVLHGRFNPAEVLAALDYHLNRLFGPGPAQA</sequence>
<evidence type="ECO:0000256" key="4">
    <source>
        <dbReference type="ARBA" id="ARBA00023163"/>
    </source>
</evidence>
<dbReference type="SUPFAM" id="SSF48498">
    <property type="entry name" value="Tetracyclin repressor-like, C-terminal domain"/>
    <property type="match status" value="1"/>
</dbReference>
<dbReference type="Pfam" id="PF00440">
    <property type="entry name" value="TetR_N"/>
    <property type="match status" value="1"/>
</dbReference>
<dbReference type="Gene3D" id="1.10.357.10">
    <property type="entry name" value="Tetracycline Repressor, domain 2"/>
    <property type="match status" value="1"/>
</dbReference>
<evidence type="ECO:0000256" key="5">
    <source>
        <dbReference type="PROSITE-ProRule" id="PRU00335"/>
    </source>
</evidence>
<keyword evidence="4" id="KW-0804">Transcription</keyword>
<evidence type="ECO:0000256" key="2">
    <source>
        <dbReference type="ARBA" id="ARBA00023015"/>
    </source>
</evidence>
<dbReference type="SUPFAM" id="SSF46689">
    <property type="entry name" value="Homeodomain-like"/>
    <property type="match status" value="1"/>
</dbReference>
<gene>
    <name evidence="7" type="ORF">VSH64_31010</name>
</gene>
<dbReference type="InterPro" id="IPR039538">
    <property type="entry name" value="BetI_C"/>
</dbReference>
<dbReference type="InterPro" id="IPR001647">
    <property type="entry name" value="HTH_TetR"/>
</dbReference>
<dbReference type="Proteomes" id="UP001330812">
    <property type="component" value="Chromosome"/>
</dbReference>
<dbReference type="EMBL" id="CP142149">
    <property type="protein sequence ID" value="WSE27279.1"/>
    <property type="molecule type" value="Genomic_DNA"/>
</dbReference>
<keyword evidence="3 5" id="KW-0238">DNA-binding</keyword>
<dbReference type="PANTHER" id="PTHR30055:SF226">
    <property type="entry name" value="HTH-TYPE TRANSCRIPTIONAL REGULATOR PKSA"/>
    <property type="match status" value="1"/>
</dbReference>
<organism evidence="7 8">
    <name type="scientific">Amycolatopsis rhabdoformis</name>
    <dbReference type="NCBI Taxonomy" id="1448059"/>
    <lineage>
        <taxon>Bacteria</taxon>
        <taxon>Bacillati</taxon>
        <taxon>Actinomycetota</taxon>
        <taxon>Actinomycetes</taxon>
        <taxon>Pseudonocardiales</taxon>
        <taxon>Pseudonocardiaceae</taxon>
        <taxon>Amycolatopsis</taxon>
    </lineage>
</organism>
<name>A0ABZ1HZJ0_9PSEU</name>
<dbReference type="RefSeq" id="WP_326566292.1">
    <property type="nucleotide sequence ID" value="NZ_CP142149.1"/>
</dbReference>
<dbReference type="InterPro" id="IPR050109">
    <property type="entry name" value="HTH-type_TetR-like_transc_reg"/>
</dbReference>